<dbReference type="InterPro" id="IPR046350">
    <property type="entry name" value="Cystatin_sf"/>
</dbReference>
<keyword evidence="5" id="KW-0789">Thiol protease inhibitor</keyword>
<keyword evidence="3" id="KW-0964">Secreted</keyword>
<comment type="similarity">
    <text evidence="2">Belongs to the cystatin family.</text>
</comment>
<dbReference type="InterPro" id="IPR000010">
    <property type="entry name" value="Cystatin_dom"/>
</dbReference>
<dbReference type="CDD" id="cd00042">
    <property type="entry name" value="CY"/>
    <property type="match status" value="1"/>
</dbReference>
<dbReference type="InterPro" id="IPR018073">
    <property type="entry name" value="Prot_inh_cystat_CS"/>
</dbReference>
<dbReference type="Proteomes" id="UP000821866">
    <property type="component" value="Chromosome 4"/>
</dbReference>
<dbReference type="SMART" id="SM00043">
    <property type="entry name" value="CY"/>
    <property type="match status" value="1"/>
</dbReference>
<name>A0A9J6DYI7_RHIMP</name>
<dbReference type="GO" id="GO:0004869">
    <property type="term" value="F:cysteine-type endopeptidase inhibitor activity"/>
    <property type="evidence" value="ECO:0007669"/>
    <property type="project" value="UniProtKB-KW"/>
</dbReference>
<dbReference type="PANTHER" id="PTHR46186:SF2">
    <property type="entry name" value="CYSTATIN"/>
    <property type="match status" value="1"/>
</dbReference>
<evidence type="ECO:0000256" key="4">
    <source>
        <dbReference type="ARBA" id="ARBA00022690"/>
    </source>
</evidence>
<dbReference type="GO" id="GO:0005615">
    <property type="term" value="C:extracellular space"/>
    <property type="evidence" value="ECO:0007669"/>
    <property type="project" value="TreeGrafter"/>
</dbReference>
<evidence type="ECO:0000256" key="6">
    <source>
        <dbReference type="ARBA" id="ARBA00022729"/>
    </source>
</evidence>
<comment type="subcellular location">
    <subcellularLocation>
        <location evidence="1">Secreted</location>
    </subcellularLocation>
</comment>
<evidence type="ECO:0000259" key="7">
    <source>
        <dbReference type="SMART" id="SM00043"/>
    </source>
</evidence>
<evidence type="ECO:0000313" key="8">
    <source>
        <dbReference type="EMBL" id="KAH8027052.1"/>
    </source>
</evidence>
<dbReference type="SUPFAM" id="SSF54403">
    <property type="entry name" value="Cystatin/monellin"/>
    <property type="match status" value="1"/>
</dbReference>
<evidence type="ECO:0000313" key="9">
    <source>
        <dbReference type="Proteomes" id="UP000821866"/>
    </source>
</evidence>
<protein>
    <recommendedName>
        <fullName evidence="7">Cystatin domain-containing protein</fullName>
    </recommendedName>
</protein>
<keyword evidence="6" id="KW-0732">Signal</keyword>
<dbReference type="PANTHER" id="PTHR46186">
    <property type="entry name" value="CYSTATIN"/>
    <property type="match status" value="1"/>
</dbReference>
<reference evidence="8" key="1">
    <citation type="journal article" date="2020" name="Cell">
        <title>Large-Scale Comparative Analyses of Tick Genomes Elucidate Their Genetic Diversity and Vector Capacities.</title>
        <authorList>
            <consortium name="Tick Genome and Microbiome Consortium (TIGMIC)"/>
            <person name="Jia N."/>
            <person name="Wang J."/>
            <person name="Shi W."/>
            <person name="Du L."/>
            <person name="Sun Y."/>
            <person name="Zhan W."/>
            <person name="Jiang J.F."/>
            <person name="Wang Q."/>
            <person name="Zhang B."/>
            <person name="Ji P."/>
            <person name="Bell-Sakyi L."/>
            <person name="Cui X.M."/>
            <person name="Yuan T.T."/>
            <person name="Jiang B.G."/>
            <person name="Yang W.F."/>
            <person name="Lam T.T."/>
            <person name="Chang Q.C."/>
            <person name="Ding S.J."/>
            <person name="Wang X.J."/>
            <person name="Zhu J.G."/>
            <person name="Ruan X.D."/>
            <person name="Zhao L."/>
            <person name="Wei J.T."/>
            <person name="Ye R.Z."/>
            <person name="Que T.C."/>
            <person name="Du C.H."/>
            <person name="Zhou Y.H."/>
            <person name="Cheng J.X."/>
            <person name="Dai P.F."/>
            <person name="Guo W.B."/>
            <person name="Han X.H."/>
            <person name="Huang E.J."/>
            <person name="Li L.F."/>
            <person name="Wei W."/>
            <person name="Gao Y.C."/>
            <person name="Liu J.Z."/>
            <person name="Shao H.Z."/>
            <person name="Wang X."/>
            <person name="Wang C.C."/>
            <person name="Yang T.C."/>
            <person name="Huo Q.B."/>
            <person name="Li W."/>
            <person name="Chen H.Y."/>
            <person name="Chen S.E."/>
            <person name="Zhou L.G."/>
            <person name="Ni X.B."/>
            <person name="Tian J.H."/>
            <person name="Sheng Y."/>
            <person name="Liu T."/>
            <person name="Pan Y.S."/>
            <person name="Xia L.Y."/>
            <person name="Li J."/>
            <person name="Zhao F."/>
            <person name="Cao W.C."/>
        </authorList>
    </citation>
    <scope>NUCLEOTIDE SEQUENCE</scope>
    <source>
        <strain evidence="8">Rmic-2018</strain>
    </source>
</reference>
<dbReference type="EMBL" id="JABSTU010000006">
    <property type="protein sequence ID" value="KAH8027052.1"/>
    <property type="molecule type" value="Genomic_DNA"/>
</dbReference>
<dbReference type="AlphaFoldDB" id="A0A9J6DYI7"/>
<keyword evidence="9" id="KW-1185">Reference proteome</keyword>
<dbReference type="Gene3D" id="3.10.450.10">
    <property type="match status" value="1"/>
</dbReference>
<gene>
    <name evidence="8" type="ORF">HPB51_001948</name>
</gene>
<proteinExistence type="inferred from homology"/>
<dbReference type="GO" id="GO:0031982">
    <property type="term" value="C:vesicle"/>
    <property type="evidence" value="ECO:0007669"/>
    <property type="project" value="TreeGrafter"/>
</dbReference>
<keyword evidence="4" id="KW-0646">Protease inhibitor</keyword>
<dbReference type="Pfam" id="PF00031">
    <property type="entry name" value="Cystatin"/>
    <property type="match status" value="1"/>
</dbReference>
<evidence type="ECO:0000256" key="2">
    <source>
        <dbReference type="ARBA" id="ARBA00009403"/>
    </source>
</evidence>
<evidence type="ECO:0000256" key="1">
    <source>
        <dbReference type="ARBA" id="ARBA00004613"/>
    </source>
</evidence>
<comment type="caution">
    <text evidence="8">The sequence shown here is derived from an EMBL/GenBank/DDBJ whole genome shotgun (WGS) entry which is preliminary data.</text>
</comment>
<organism evidence="8 9">
    <name type="scientific">Rhipicephalus microplus</name>
    <name type="common">Cattle tick</name>
    <name type="synonym">Boophilus microplus</name>
    <dbReference type="NCBI Taxonomy" id="6941"/>
    <lineage>
        <taxon>Eukaryota</taxon>
        <taxon>Metazoa</taxon>
        <taxon>Ecdysozoa</taxon>
        <taxon>Arthropoda</taxon>
        <taxon>Chelicerata</taxon>
        <taxon>Arachnida</taxon>
        <taxon>Acari</taxon>
        <taxon>Parasitiformes</taxon>
        <taxon>Ixodida</taxon>
        <taxon>Ixodoidea</taxon>
        <taxon>Ixodidae</taxon>
        <taxon>Rhipicephalinae</taxon>
        <taxon>Rhipicephalus</taxon>
        <taxon>Boophilus</taxon>
    </lineage>
</organism>
<feature type="domain" description="Cystatin" evidence="7">
    <location>
        <begin position="57"/>
        <end position="165"/>
    </location>
</feature>
<reference evidence="8" key="2">
    <citation type="submission" date="2021-09" db="EMBL/GenBank/DDBJ databases">
        <authorList>
            <person name="Jia N."/>
            <person name="Wang J."/>
            <person name="Shi W."/>
            <person name="Du L."/>
            <person name="Sun Y."/>
            <person name="Zhan W."/>
            <person name="Jiang J."/>
            <person name="Wang Q."/>
            <person name="Zhang B."/>
            <person name="Ji P."/>
            <person name="Sakyi L.B."/>
            <person name="Cui X."/>
            <person name="Yuan T."/>
            <person name="Jiang B."/>
            <person name="Yang W."/>
            <person name="Lam T.T.-Y."/>
            <person name="Chang Q."/>
            <person name="Ding S."/>
            <person name="Wang X."/>
            <person name="Zhu J."/>
            <person name="Ruan X."/>
            <person name="Zhao L."/>
            <person name="Wei J."/>
            <person name="Que T."/>
            <person name="Du C."/>
            <person name="Cheng J."/>
            <person name="Dai P."/>
            <person name="Han X."/>
            <person name="Huang E."/>
            <person name="Gao Y."/>
            <person name="Liu J."/>
            <person name="Shao H."/>
            <person name="Ye R."/>
            <person name="Li L."/>
            <person name="Wei W."/>
            <person name="Wang X."/>
            <person name="Wang C."/>
            <person name="Huo Q."/>
            <person name="Li W."/>
            <person name="Guo W."/>
            <person name="Chen H."/>
            <person name="Chen S."/>
            <person name="Zhou L."/>
            <person name="Zhou L."/>
            <person name="Ni X."/>
            <person name="Tian J."/>
            <person name="Zhou Y."/>
            <person name="Sheng Y."/>
            <person name="Liu T."/>
            <person name="Pan Y."/>
            <person name="Xia L."/>
            <person name="Li J."/>
            <person name="Zhao F."/>
            <person name="Cao W."/>
        </authorList>
    </citation>
    <scope>NUCLEOTIDE SEQUENCE</scope>
    <source>
        <strain evidence="8">Rmic-2018</strain>
        <tissue evidence="8">Larvae</tissue>
    </source>
</reference>
<dbReference type="PROSITE" id="PS00287">
    <property type="entry name" value="CYSTATIN"/>
    <property type="match status" value="1"/>
</dbReference>
<evidence type="ECO:0000256" key="3">
    <source>
        <dbReference type="ARBA" id="ARBA00022525"/>
    </source>
</evidence>
<accession>A0A9J6DYI7</accession>
<dbReference type="GO" id="GO:0005737">
    <property type="term" value="C:cytoplasm"/>
    <property type="evidence" value="ECO:0007669"/>
    <property type="project" value="TreeGrafter"/>
</dbReference>
<evidence type="ECO:0000256" key="5">
    <source>
        <dbReference type="ARBA" id="ARBA00022704"/>
    </source>
</evidence>
<dbReference type="VEuPathDB" id="VectorBase:LOC119167644"/>
<sequence length="171" mass="18692">MHPFKTSRPRPSGFTTIFSPVPLSAIDETMSSLSVTASGIAVALVAAFACSAANPVGLVGGWQKHNFADEAIFEELAHYAVSQQVDGREFFDTVLELVDVETQVVAGRNYRLKFKTAESTCRVTESYKREACLPKSRETVKDVCTAVIYDVPWLKQRSVTSFTCEGTATSN</sequence>